<evidence type="ECO:0000256" key="3">
    <source>
        <dbReference type="ARBA" id="ARBA00022448"/>
    </source>
</evidence>
<evidence type="ECO:0000256" key="11">
    <source>
        <dbReference type="SAM" id="MobiDB-lite"/>
    </source>
</evidence>
<comment type="caution">
    <text evidence="12">The sequence shown here is derived from an EMBL/GenBank/DDBJ whole genome shotgun (WGS) entry which is preliminary data.</text>
</comment>
<dbReference type="EMBL" id="JAFEUZ010000014">
    <property type="protein sequence ID" value="KAG5483345.1"/>
    <property type="molecule type" value="Genomic_DNA"/>
</dbReference>
<dbReference type="PROSITE" id="PS50920">
    <property type="entry name" value="SOLCAR"/>
    <property type="match status" value="1"/>
</dbReference>
<comment type="function">
    <text evidence="10">Catalyzes the exchange of ADP and ATP across the membrane.</text>
</comment>
<dbReference type="InterPro" id="IPR023395">
    <property type="entry name" value="MCP_dom_sf"/>
</dbReference>
<evidence type="ECO:0000256" key="2">
    <source>
        <dbReference type="ARBA" id="ARBA00006375"/>
    </source>
</evidence>
<evidence type="ECO:0000256" key="6">
    <source>
        <dbReference type="ARBA" id="ARBA00022989"/>
    </source>
</evidence>
<evidence type="ECO:0000256" key="5">
    <source>
        <dbReference type="ARBA" id="ARBA00022737"/>
    </source>
</evidence>
<evidence type="ECO:0000256" key="7">
    <source>
        <dbReference type="ARBA" id="ARBA00023136"/>
    </source>
</evidence>
<dbReference type="GeneID" id="92514887"/>
<keyword evidence="5" id="KW-0677">Repeat</keyword>
<keyword evidence="7 8" id="KW-0472">Membrane</keyword>
<dbReference type="Gene3D" id="1.50.40.10">
    <property type="entry name" value="Mitochondrial carrier domain"/>
    <property type="match status" value="1"/>
</dbReference>
<dbReference type="RefSeq" id="XP_067180148.1">
    <property type="nucleotide sequence ID" value="XM_067322375.1"/>
</dbReference>
<dbReference type="PANTHER" id="PTHR45635:SF10">
    <property type="entry name" value="ADP_ATP TRANSLOCASE"/>
    <property type="match status" value="1"/>
</dbReference>
<keyword evidence="6" id="KW-1133">Transmembrane helix</keyword>
<name>A0A836HFT5_9TRYP</name>
<keyword evidence="13" id="KW-1185">Reference proteome</keyword>
<evidence type="ECO:0000256" key="10">
    <source>
        <dbReference type="RuleBase" id="RU368008"/>
    </source>
</evidence>
<keyword evidence="3 9" id="KW-0813">Transport</keyword>
<feature type="region of interest" description="Disordered" evidence="11">
    <location>
        <begin position="1"/>
        <end position="32"/>
    </location>
</feature>
<dbReference type="Proteomes" id="UP000673552">
    <property type="component" value="Unassembled WGS sequence"/>
</dbReference>
<proteinExistence type="inferred from homology"/>
<comment type="subunit">
    <text evidence="10">Monomer.</text>
</comment>
<evidence type="ECO:0000256" key="8">
    <source>
        <dbReference type="PROSITE-ProRule" id="PRU00282"/>
    </source>
</evidence>
<sequence length="377" mass="40141">MSAHATSPPAGQQSQQPPSPQPGSAGSDASYGQYGGGQELQLTAADVALDILLRAVFDLFQRSIAAPIDRGMVLTAVEGELVRQGRLPAGGFRGVKQMYGRLWRKEGLSGLLRGVVADAVLSLPSGLVDSFATNAVFVCLQRLIPVRMADQMGTPALVALSLVATSAAVWVATPYNAIRKTIMTNYMADIVAPAGCATCAACAGGEAVATTREGARRRADAEEAEPDSPVQEEGYRYSTATETARQIYRRRGWSGFYRGAAVEPLTVCTYRGLYLIASVMVSERVQMAYPYAVARGLAIVADILTQPLEVVSRRLVLTASDEKDERRYAGVMDCAKAIVRNEGAAALWSGLRFRLMVSVASIAIRTMFVALQGPAGV</sequence>
<accession>A0A836HFT5</accession>
<comment type="subcellular location">
    <subcellularLocation>
        <location evidence="1 10">Membrane</location>
        <topology evidence="1 10">Multi-pass membrane protein</topology>
    </subcellularLocation>
</comment>
<evidence type="ECO:0000256" key="9">
    <source>
        <dbReference type="RuleBase" id="RU000488"/>
    </source>
</evidence>
<keyword evidence="4 8" id="KW-0812">Transmembrane</keyword>
<dbReference type="GO" id="GO:0140021">
    <property type="term" value="P:mitochondrial ADP transmembrane transport"/>
    <property type="evidence" value="ECO:0007669"/>
    <property type="project" value="InterPro"/>
</dbReference>
<dbReference type="AlphaFoldDB" id="A0A836HFT5"/>
<dbReference type="OrthoDB" id="448427at2759"/>
<evidence type="ECO:0000313" key="13">
    <source>
        <dbReference type="Proteomes" id="UP000673552"/>
    </source>
</evidence>
<feature type="region of interest" description="Disordered" evidence="11">
    <location>
        <begin position="213"/>
        <end position="235"/>
    </location>
</feature>
<dbReference type="SUPFAM" id="SSF103506">
    <property type="entry name" value="Mitochondrial carrier"/>
    <property type="match status" value="1"/>
</dbReference>
<gene>
    <name evidence="12" type="ORF">LSCM1_04892</name>
</gene>
<reference evidence="13" key="1">
    <citation type="journal article" date="2021" name="Microbiol. Resour. Announc.">
        <title>LGAAP: Leishmaniinae Genome Assembly and Annotation Pipeline.</title>
        <authorList>
            <person name="Almutairi H."/>
            <person name="Urbaniak M.D."/>
            <person name="Bates M.D."/>
            <person name="Jariyapan N."/>
            <person name="Kwakye-Nuako G."/>
            <person name="Thomaz-Soccol V."/>
            <person name="Al-Salem W.S."/>
            <person name="Dillon R.J."/>
            <person name="Bates P.A."/>
            <person name="Gatherer D."/>
        </authorList>
    </citation>
    <scope>NUCLEOTIDE SEQUENCE [LARGE SCALE GENOMIC DNA]</scope>
</reference>
<evidence type="ECO:0000256" key="4">
    <source>
        <dbReference type="ARBA" id="ARBA00022692"/>
    </source>
</evidence>
<feature type="compositionally biased region" description="Low complexity" evidence="11">
    <location>
        <begin position="7"/>
        <end position="32"/>
    </location>
</feature>
<dbReference type="KEGG" id="lmat:92514887"/>
<dbReference type="GO" id="GO:1990544">
    <property type="term" value="P:mitochondrial ATP transmembrane transport"/>
    <property type="evidence" value="ECO:0007669"/>
    <property type="project" value="InterPro"/>
</dbReference>
<dbReference type="GO" id="GO:0005471">
    <property type="term" value="F:ATP:ADP antiporter activity"/>
    <property type="evidence" value="ECO:0007669"/>
    <property type="project" value="UniProtKB-UniRule"/>
</dbReference>
<comment type="similarity">
    <text evidence="2 9">Belongs to the mitochondrial carrier (TC 2.A.29) family.</text>
</comment>
<feature type="repeat" description="Solcar" evidence="8">
    <location>
        <begin position="285"/>
        <end position="375"/>
    </location>
</feature>
<dbReference type="GO" id="GO:0005743">
    <property type="term" value="C:mitochondrial inner membrane"/>
    <property type="evidence" value="ECO:0007669"/>
    <property type="project" value="InterPro"/>
</dbReference>
<dbReference type="InterPro" id="IPR002113">
    <property type="entry name" value="ADT_euk_type"/>
</dbReference>
<dbReference type="Pfam" id="PF00153">
    <property type="entry name" value="Mito_carr"/>
    <property type="match status" value="1"/>
</dbReference>
<evidence type="ECO:0000256" key="1">
    <source>
        <dbReference type="ARBA" id="ARBA00004141"/>
    </source>
</evidence>
<dbReference type="PANTHER" id="PTHR45635">
    <property type="entry name" value="ADP,ATP CARRIER PROTEIN 1-RELATED-RELATED"/>
    <property type="match status" value="1"/>
</dbReference>
<organism evidence="12 13">
    <name type="scientific">Leishmania martiniquensis</name>
    <dbReference type="NCBI Taxonomy" id="1580590"/>
    <lineage>
        <taxon>Eukaryota</taxon>
        <taxon>Discoba</taxon>
        <taxon>Euglenozoa</taxon>
        <taxon>Kinetoplastea</taxon>
        <taxon>Metakinetoplastina</taxon>
        <taxon>Trypanosomatida</taxon>
        <taxon>Trypanosomatidae</taxon>
        <taxon>Leishmaniinae</taxon>
        <taxon>Leishmania</taxon>
    </lineage>
</organism>
<reference evidence="13" key="2">
    <citation type="journal article" date="2021" name="Sci. Data">
        <title>Chromosome-scale genome sequencing, assembly and annotation of six genomes from subfamily Leishmaniinae.</title>
        <authorList>
            <person name="Almutairi H."/>
            <person name="Urbaniak M.D."/>
            <person name="Bates M.D."/>
            <person name="Jariyapan N."/>
            <person name="Kwakye-Nuako G."/>
            <person name="Thomaz Soccol V."/>
            <person name="Al-Salem W.S."/>
            <person name="Dillon R.J."/>
            <person name="Bates P.A."/>
            <person name="Gatherer D."/>
        </authorList>
    </citation>
    <scope>NUCLEOTIDE SEQUENCE [LARGE SCALE GENOMIC DNA]</scope>
</reference>
<evidence type="ECO:0000313" key="12">
    <source>
        <dbReference type="EMBL" id="KAG5483345.1"/>
    </source>
</evidence>
<dbReference type="InterPro" id="IPR018108">
    <property type="entry name" value="MCP_transmembrane"/>
</dbReference>
<protein>
    <recommendedName>
        <fullName evidence="10">ADP/ATP translocase</fullName>
    </recommendedName>
    <alternativeName>
        <fullName evidence="10">ADP,ATP carrier protein</fullName>
    </alternativeName>
</protein>